<feature type="transmembrane region" description="Helical" evidence="1">
    <location>
        <begin position="80"/>
        <end position="101"/>
    </location>
</feature>
<dbReference type="AlphaFoldDB" id="A0A833E2R4"/>
<dbReference type="EMBL" id="DQUR01000280">
    <property type="protein sequence ID" value="HIP89870.1"/>
    <property type="molecule type" value="Genomic_DNA"/>
</dbReference>
<feature type="transmembrane region" description="Helical" evidence="1">
    <location>
        <begin position="113"/>
        <end position="132"/>
    </location>
</feature>
<dbReference type="InterPro" id="IPR007354">
    <property type="entry name" value="CruF-like"/>
</dbReference>
<comment type="caution">
    <text evidence="2">The sequence shown here is derived from an EMBL/GenBank/DDBJ whole genome shotgun (WGS) entry which is preliminary data.</text>
</comment>
<name>A0A833E2R4_9EURY</name>
<organism evidence="2 3">
    <name type="scientific">Thermococcus paralvinellae</name>
    <dbReference type="NCBI Taxonomy" id="582419"/>
    <lineage>
        <taxon>Archaea</taxon>
        <taxon>Methanobacteriati</taxon>
        <taxon>Methanobacteriota</taxon>
        <taxon>Thermococci</taxon>
        <taxon>Thermococcales</taxon>
        <taxon>Thermococcaceae</taxon>
        <taxon>Thermococcus</taxon>
    </lineage>
</organism>
<proteinExistence type="predicted"/>
<feature type="transmembrane region" description="Helical" evidence="1">
    <location>
        <begin position="206"/>
        <end position="225"/>
    </location>
</feature>
<dbReference type="Proteomes" id="UP000653692">
    <property type="component" value="Unassembled WGS sequence"/>
</dbReference>
<feature type="transmembrane region" description="Helical" evidence="1">
    <location>
        <begin position="21"/>
        <end position="40"/>
    </location>
</feature>
<keyword evidence="1" id="KW-0812">Transmembrane</keyword>
<evidence type="ECO:0000313" key="2">
    <source>
        <dbReference type="EMBL" id="HIP89870.1"/>
    </source>
</evidence>
<feature type="transmembrane region" description="Helical" evidence="1">
    <location>
        <begin position="152"/>
        <end position="169"/>
    </location>
</feature>
<reference evidence="2" key="1">
    <citation type="journal article" date="2020" name="ISME J.">
        <title>Gammaproteobacteria mediating utilization of methyl-, sulfur- and petroleum organic compounds in deep ocean hydrothermal plumes.</title>
        <authorList>
            <person name="Zhou Z."/>
            <person name="Liu Y."/>
            <person name="Pan J."/>
            <person name="Cron B.R."/>
            <person name="Toner B.M."/>
            <person name="Anantharaman K."/>
            <person name="Breier J.A."/>
            <person name="Dick G.J."/>
            <person name="Li M."/>
        </authorList>
    </citation>
    <scope>NUCLEOTIDE SEQUENCE</scope>
    <source>
        <strain evidence="2">SZUA-1476</strain>
    </source>
</reference>
<sequence>MRRELRIILTLILLANLFKRSPMYIAFYLFAMFVASHRLWKDLPRFFIISSSVGFFAEVIGTNVCAPFGCYYYENLKPQIFGVALFVPIAWTIFGFISYLTAHYLFKDKPGKIVFASILMVIMDLSVDPIMTSWRAWVWETTTEINWFGIPWTNYLGWFVVSLTFFYLYERFSSPQIENELLKFGPPAYLLEMFTFAVYAPTGVKISTIIAFVISIVIILPMYFWRIRVQI</sequence>
<gene>
    <name evidence="2" type="ORF">EYH24_08250</name>
</gene>
<keyword evidence="1" id="KW-0472">Membrane</keyword>
<evidence type="ECO:0000256" key="1">
    <source>
        <dbReference type="SAM" id="Phobius"/>
    </source>
</evidence>
<protein>
    <submittedName>
        <fullName evidence="2">Carotenoid biosynthesis protein</fullName>
    </submittedName>
</protein>
<evidence type="ECO:0000313" key="3">
    <source>
        <dbReference type="Proteomes" id="UP000653692"/>
    </source>
</evidence>
<dbReference type="PANTHER" id="PTHR39419">
    <property type="entry name" value="SLL0814 PROTEIN"/>
    <property type="match status" value="1"/>
</dbReference>
<keyword evidence="1" id="KW-1133">Transmembrane helix</keyword>
<accession>A0A833E2R4</accession>
<dbReference type="Pfam" id="PF04240">
    <property type="entry name" value="Caroten_synth"/>
    <property type="match status" value="1"/>
</dbReference>
<dbReference type="PANTHER" id="PTHR39419:SF1">
    <property type="entry name" value="SLL0814 PROTEIN"/>
    <property type="match status" value="1"/>
</dbReference>